<dbReference type="EMBL" id="BKAG01000002">
    <property type="protein sequence ID" value="GEP41255.1"/>
    <property type="molecule type" value="Genomic_DNA"/>
</dbReference>
<dbReference type="CDD" id="cd21608">
    <property type="entry name" value="RRM2_NsCP33_like"/>
    <property type="match status" value="1"/>
</dbReference>
<organism evidence="4 5">
    <name type="scientific">Brevifollis gellanilyticus</name>
    <dbReference type="NCBI Taxonomy" id="748831"/>
    <lineage>
        <taxon>Bacteria</taxon>
        <taxon>Pseudomonadati</taxon>
        <taxon>Verrucomicrobiota</taxon>
        <taxon>Verrucomicrobiia</taxon>
        <taxon>Verrucomicrobiales</taxon>
        <taxon>Verrucomicrobiaceae</taxon>
    </lineage>
</organism>
<dbReference type="Proteomes" id="UP000321577">
    <property type="component" value="Unassembled WGS sequence"/>
</dbReference>
<dbReference type="InterPro" id="IPR048289">
    <property type="entry name" value="RRM2_NsCP33-like"/>
</dbReference>
<protein>
    <recommendedName>
        <fullName evidence="3">RRM domain-containing protein</fullName>
    </recommendedName>
</protein>
<comment type="caution">
    <text evidence="4">The sequence shown here is derived from an EMBL/GenBank/DDBJ whole genome shotgun (WGS) entry which is preliminary data.</text>
</comment>
<dbReference type="SMART" id="SM00360">
    <property type="entry name" value="RRM"/>
    <property type="match status" value="1"/>
</dbReference>
<dbReference type="Gene3D" id="3.30.70.330">
    <property type="match status" value="1"/>
</dbReference>
<feature type="domain" description="RRM" evidence="3">
    <location>
        <begin position="3"/>
        <end position="81"/>
    </location>
</feature>
<dbReference type="InterPro" id="IPR000504">
    <property type="entry name" value="RRM_dom"/>
</dbReference>
<evidence type="ECO:0000256" key="1">
    <source>
        <dbReference type="ARBA" id="ARBA00022884"/>
    </source>
</evidence>
<dbReference type="InterPro" id="IPR012677">
    <property type="entry name" value="Nucleotide-bd_a/b_plait_sf"/>
</dbReference>
<dbReference type="RefSeq" id="WP_146848717.1">
    <property type="nucleotide sequence ID" value="NZ_BKAG01000002.1"/>
</dbReference>
<dbReference type="Pfam" id="PF00076">
    <property type="entry name" value="RRM_1"/>
    <property type="match status" value="1"/>
</dbReference>
<accession>A0A512M3D4</accession>
<feature type="compositionally biased region" description="Gly residues" evidence="2">
    <location>
        <begin position="89"/>
        <end position="131"/>
    </location>
</feature>
<keyword evidence="5" id="KW-1185">Reference proteome</keyword>
<sequence length="137" mass="13841">MNTKMYVGNLPFSAMESDIRELFSQYGTVTDVFLPIDRVTGRPRGFAFVTMDTPTAMEEAIKGLNEKDFMGRPLAINEARPKEDRPAYSGGGGGGGGGRGGYGGGGGGGGRGGYGGGGGGGGGGGRGGYGGGREDRY</sequence>
<feature type="region of interest" description="Disordered" evidence="2">
    <location>
        <begin position="75"/>
        <end position="137"/>
    </location>
</feature>
<dbReference type="InterPro" id="IPR035979">
    <property type="entry name" value="RBD_domain_sf"/>
</dbReference>
<name>A0A512M3D4_9BACT</name>
<evidence type="ECO:0000256" key="2">
    <source>
        <dbReference type="SAM" id="MobiDB-lite"/>
    </source>
</evidence>
<dbReference type="PANTHER" id="PTHR48027">
    <property type="entry name" value="HETEROGENEOUS NUCLEAR RIBONUCLEOPROTEIN 87F-RELATED"/>
    <property type="match status" value="1"/>
</dbReference>
<dbReference type="InterPro" id="IPR052462">
    <property type="entry name" value="SLIRP/GR-RBP-like"/>
</dbReference>
<dbReference type="GO" id="GO:0003723">
    <property type="term" value="F:RNA binding"/>
    <property type="evidence" value="ECO:0007669"/>
    <property type="project" value="UniProtKB-KW"/>
</dbReference>
<gene>
    <name evidence="4" type="ORF">BGE01nite_05460</name>
</gene>
<reference evidence="4 5" key="1">
    <citation type="submission" date="2019-07" db="EMBL/GenBank/DDBJ databases">
        <title>Whole genome shotgun sequence of Brevifollis gellanilyticus NBRC 108608.</title>
        <authorList>
            <person name="Hosoyama A."/>
            <person name="Uohara A."/>
            <person name="Ohji S."/>
            <person name="Ichikawa N."/>
        </authorList>
    </citation>
    <scope>NUCLEOTIDE SEQUENCE [LARGE SCALE GENOMIC DNA]</scope>
    <source>
        <strain evidence="4 5">NBRC 108608</strain>
    </source>
</reference>
<dbReference type="SUPFAM" id="SSF54928">
    <property type="entry name" value="RNA-binding domain, RBD"/>
    <property type="match status" value="1"/>
</dbReference>
<dbReference type="AlphaFoldDB" id="A0A512M3D4"/>
<keyword evidence="1" id="KW-0694">RNA-binding</keyword>
<evidence type="ECO:0000313" key="4">
    <source>
        <dbReference type="EMBL" id="GEP41255.1"/>
    </source>
</evidence>
<evidence type="ECO:0000259" key="3">
    <source>
        <dbReference type="PROSITE" id="PS50102"/>
    </source>
</evidence>
<dbReference type="OrthoDB" id="9798855at2"/>
<proteinExistence type="predicted"/>
<evidence type="ECO:0000313" key="5">
    <source>
        <dbReference type="Proteomes" id="UP000321577"/>
    </source>
</evidence>
<dbReference type="PROSITE" id="PS50102">
    <property type="entry name" value="RRM"/>
    <property type="match status" value="1"/>
</dbReference>